<keyword evidence="4" id="KW-0808">Transferase</keyword>
<evidence type="ECO:0000313" key="5">
    <source>
        <dbReference type="Proteomes" id="UP000541185"/>
    </source>
</evidence>
<evidence type="ECO:0000256" key="1">
    <source>
        <dbReference type="PIRSR" id="PIRSR639126-1"/>
    </source>
</evidence>
<dbReference type="Gene3D" id="3.10.490.10">
    <property type="entry name" value="Gamma-glutamyl cyclotransferase-like"/>
    <property type="match status" value="1"/>
</dbReference>
<accession>A0A848H9U3</accession>
<dbReference type="GO" id="GO:0005829">
    <property type="term" value="C:cytosol"/>
    <property type="evidence" value="ECO:0007669"/>
    <property type="project" value="TreeGrafter"/>
</dbReference>
<dbReference type="PANTHER" id="PTHR12510:SF4">
    <property type="entry name" value="GAMMA-GLUTAMYLAMINECYCLOTRANSFERASE"/>
    <property type="match status" value="1"/>
</dbReference>
<dbReference type="Pfam" id="PF06094">
    <property type="entry name" value="GGACT"/>
    <property type="match status" value="1"/>
</dbReference>
<dbReference type="GO" id="GO:0061929">
    <property type="term" value="F:gamma-glutamylaminecyclotransferase activity"/>
    <property type="evidence" value="ECO:0007669"/>
    <property type="project" value="InterPro"/>
</dbReference>
<keyword evidence="5" id="KW-1185">Reference proteome</keyword>
<feature type="active site" description="Proton acceptor" evidence="1">
    <location>
        <position position="67"/>
    </location>
</feature>
<sequence>MEGFPNFATNRGRRLPGRYVTRERYPLYLVGERHSPWLLDQRGAGHQVAGQVFEVDAQVLAAMDVLERVSAPDGYRRVALEVQPAAGGAALTVQAYLKPPEQFAQAEARLGPLAEYTLEHAALYRPRT</sequence>
<dbReference type="InterPro" id="IPR036568">
    <property type="entry name" value="GGCT-like_sf"/>
</dbReference>
<evidence type="ECO:0000259" key="3">
    <source>
        <dbReference type="Pfam" id="PF06094"/>
    </source>
</evidence>
<evidence type="ECO:0000256" key="2">
    <source>
        <dbReference type="RuleBase" id="RU367036"/>
    </source>
</evidence>
<dbReference type="SUPFAM" id="SSF110857">
    <property type="entry name" value="Gamma-glutamyl cyclotransferase-like"/>
    <property type="match status" value="1"/>
</dbReference>
<comment type="caution">
    <text evidence="4">The sequence shown here is derived from an EMBL/GenBank/DDBJ whole genome shotgun (WGS) entry which is preliminary data.</text>
</comment>
<reference evidence="4 5" key="1">
    <citation type="submission" date="2020-04" db="EMBL/GenBank/DDBJ databases">
        <title>Ramlibacter sp. G-1-2-2 isolated from soil.</title>
        <authorList>
            <person name="Dahal R.H."/>
        </authorList>
    </citation>
    <scope>NUCLEOTIDE SEQUENCE [LARGE SCALE GENOMIC DNA]</scope>
    <source>
        <strain evidence="4 5">G-1-2-2</strain>
    </source>
</reference>
<dbReference type="GO" id="GO:0016740">
    <property type="term" value="F:transferase activity"/>
    <property type="evidence" value="ECO:0007669"/>
    <property type="project" value="UniProtKB-KW"/>
</dbReference>
<dbReference type="EMBL" id="JABBFX010000001">
    <property type="protein sequence ID" value="NML45253.1"/>
    <property type="molecule type" value="Genomic_DNA"/>
</dbReference>
<dbReference type="Proteomes" id="UP000541185">
    <property type="component" value="Unassembled WGS sequence"/>
</dbReference>
<feature type="domain" description="Gamma-glutamylcyclotransferase AIG2-like" evidence="3">
    <location>
        <begin position="1"/>
        <end position="102"/>
    </location>
</feature>
<name>A0A848H9U3_9BURK</name>
<dbReference type="InterPro" id="IPR009288">
    <property type="entry name" value="AIG2-like_dom"/>
</dbReference>
<proteinExistence type="inferred from homology"/>
<gene>
    <name evidence="4" type="ORF">HHL11_15975</name>
</gene>
<organism evidence="4 5">
    <name type="scientific">Ramlibacter agri</name>
    <dbReference type="NCBI Taxonomy" id="2728837"/>
    <lineage>
        <taxon>Bacteria</taxon>
        <taxon>Pseudomonadati</taxon>
        <taxon>Pseudomonadota</taxon>
        <taxon>Betaproteobacteria</taxon>
        <taxon>Burkholderiales</taxon>
        <taxon>Comamonadaceae</taxon>
        <taxon>Ramlibacter</taxon>
    </lineage>
</organism>
<comment type="similarity">
    <text evidence="2">Belongs to the gamma-glutamylcyclotransferase family.</text>
</comment>
<evidence type="ECO:0000313" key="4">
    <source>
        <dbReference type="EMBL" id="NML45253.1"/>
    </source>
</evidence>
<dbReference type="PANTHER" id="PTHR12510">
    <property type="entry name" value="TROPONIN C-AKIN-1 PROTEIN"/>
    <property type="match status" value="1"/>
</dbReference>
<protein>
    <recommendedName>
        <fullName evidence="2">Gamma-glutamylcyclotransferase family protein</fullName>
    </recommendedName>
</protein>
<dbReference type="RefSeq" id="WP_169419337.1">
    <property type="nucleotide sequence ID" value="NZ_JABBFX010000001.1"/>
</dbReference>
<dbReference type="InterPro" id="IPR039126">
    <property type="entry name" value="GGACT"/>
</dbReference>
<dbReference type="AlphaFoldDB" id="A0A848H9U3"/>